<feature type="signal peptide" evidence="1">
    <location>
        <begin position="1"/>
        <end position="23"/>
    </location>
</feature>
<feature type="chain" id="PRO_5024791639" evidence="1">
    <location>
        <begin position="24"/>
        <end position="211"/>
    </location>
</feature>
<dbReference type="PIRSF" id="PIRSF004649">
    <property type="entry name" value="MlaC"/>
    <property type="match status" value="1"/>
</dbReference>
<sequence length="211" mass="23666">MLKRFFKAALAVIFVCFSLNSFASEPVDSSDPYKLIKALADNTFASIKANKDKLNDSNVSRGIIRTELLPYIDNKYASLKVINQNLKQTNEEQRARFVEAFTDYIIATYADALKKYTTQTVEVQKPNKIDDNDGFISVKVFVKEEGAPDLEVIFKLRKNKKTGQWKIYDMVAEGISLLSAKQSELSGLIRDKGIDAVSKQLNEHVAATASK</sequence>
<dbReference type="PANTHER" id="PTHR36573">
    <property type="entry name" value="INTERMEMBRANE PHOSPHOLIPID TRANSPORT SYSTEM BINDING PROTEIN MLAC"/>
    <property type="match status" value="1"/>
</dbReference>
<dbReference type="Pfam" id="PF05494">
    <property type="entry name" value="MlaC"/>
    <property type="match status" value="1"/>
</dbReference>
<dbReference type="Gene3D" id="3.10.450.710">
    <property type="entry name" value="Tgt2/MlaC"/>
    <property type="match status" value="1"/>
</dbReference>
<proteinExistence type="predicted"/>
<evidence type="ECO:0000256" key="1">
    <source>
        <dbReference type="SAM" id="SignalP"/>
    </source>
</evidence>
<evidence type="ECO:0000313" key="2">
    <source>
        <dbReference type="EMBL" id="SFP61228.1"/>
    </source>
</evidence>
<dbReference type="AlphaFoldDB" id="A0A662ZJ16"/>
<keyword evidence="3" id="KW-1185">Reference proteome</keyword>
<dbReference type="InterPro" id="IPR008869">
    <property type="entry name" value="MlaC/ttg2D"/>
</dbReference>
<organism evidence="2 3">
    <name type="scientific">Ruminobacter amylophilus</name>
    <dbReference type="NCBI Taxonomy" id="867"/>
    <lineage>
        <taxon>Bacteria</taxon>
        <taxon>Pseudomonadati</taxon>
        <taxon>Pseudomonadota</taxon>
        <taxon>Gammaproteobacteria</taxon>
        <taxon>Aeromonadales</taxon>
        <taxon>Succinivibrionaceae</taxon>
        <taxon>Ruminobacter</taxon>
    </lineage>
</organism>
<gene>
    <name evidence="2" type="ORF">SAMN02910344_01864</name>
</gene>
<dbReference type="RefSeq" id="WP_031579709.1">
    <property type="nucleotide sequence ID" value="NZ_FOXF01000043.1"/>
</dbReference>
<dbReference type="InterPro" id="IPR042245">
    <property type="entry name" value="Tgt2/MlaC_sf"/>
</dbReference>
<protein>
    <submittedName>
        <fullName evidence="2">Phospholipid transport system substrate-binding protein</fullName>
    </submittedName>
</protein>
<dbReference type="PANTHER" id="PTHR36573:SF1">
    <property type="entry name" value="INTERMEMBRANE PHOSPHOLIPID TRANSPORT SYSTEM BINDING PROTEIN MLAC"/>
    <property type="match status" value="1"/>
</dbReference>
<name>A0A662ZJ16_9GAMM</name>
<reference evidence="2 3" key="1">
    <citation type="submission" date="2016-10" db="EMBL/GenBank/DDBJ databases">
        <authorList>
            <person name="Varghese N."/>
            <person name="Submissions S."/>
        </authorList>
    </citation>
    <scope>NUCLEOTIDE SEQUENCE [LARGE SCALE GENOMIC DNA]</scope>
    <source>
        <strain evidence="2 3">DSM 1361</strain>
    </source>
</reference>
<dbReference type="EMBL" id="FOXF01000043">
    <property type="protein sequence ID" value="SFP61228.1"/>
    <property type="molecule type" value="Genomic_DNA"/>
</dbReference>
<evidence type="ECO:0000313" key="3">
    <source>
        <dbReference type="Proteomes" id="UP000243745"/>
    </source>
</evidence>
<keyword evidence="1" id="KW-0732">Signal</keyword>
<accession>A0A662ZJ16</accession>
<dbReference type="Proteomes" id="UP000243745">
    <property type="component" value="Unassembled WGS sequence"/>
</dbReference>
<dbReference type="OrthoDB" id="9787053at2"/>